<evidence type="ECO:0000256" key="4">
    <source>
        <dbReference type="ARBA" id="ARBA00047303"/>
    </source>
</evidence>
<dbReference type="GeneID" id="20529964"/>
<dbReference type="AlphaFoldDB" id="A0A058Z468"/>
<keyword evidence="7" id="KW-1185">Reference proteome</keyword>
<proteinExistence type="predicted"/>
<dbReference type="GO" id="GO:0005759">
    <property type="term" value="C:mitochondrial matrix"/>
    <property type="evidence" value="ECO:0007669"/>
    <property type="project" value="TreeGrafter"/>
</dbReference>
<dbReference type="GO" id="GO:0031297">
    <property type="term" value="P:replication fork processing"/>
    <property type="evidence" value="ECO:0007669"/>
    <property type="project" value="TreeGrafter"/>
</dbReference>
<dbReference type="PANTHER" id="PTHR31399">
    <property type="entry name" value="DNA-DIRECTED PRIMASE / POLYMERASE PROTEIN"/>
    <property type="match status" value="1"/>
</dbReference>
<evidence type="ECO:0000256" key="1">
    <source>
        <dbReference type="ARBA" id="ARBA00026139"/>
    </source>
</evidence>
<protein>
    <recommendedName>
        <fullName evidence="1">DNA-directed primase/polymerase protein</fullName>
        <ecNumber evidence="3">2.7.7.102</ecNumber>
    </recommendedName>
</protein>
<dbReference type="GO" id="GO:0009411">
    <property type="term" value="P:response to UV"/>
    <property type="evidence" value="ECO:0007669"/>
    <property type="project" value="TreeGrafter"/>
</dbReference>
<dbReference type="EC" id="2.7.7.102" evidence="3"/>
<evidence type="ECO:0000313" key="6">
    <source>
        <dbReference type="EMBL" id="KCV68322.1"/>
    </source>
</evidence>
<evidence type="ECO:0000256" key="2">
    <source>
        <dbReference type="ARBA" id="ARBA00044677"/>
    </source>
</evidence>
<dbReference type="EMBL" id="KB932209">
    <property type="protein sequence ID" value="KCV68322.1"/>
    <property type="molecule type" value="Genomic_DNA"/>
</dbReference>
<feature type="region of interest" description="Disordered" evidence="5">
    <location>
        <begin position="103"/>
        <end position="130"/>
    </location>
</feature>
<comment type="catalytic activity">
    <reaction evidence="2">
        <text>ssDNA + n NTP = ssDNA/pppN(pN)n-1 hybrid + (n-1) diphosphate.</text>
        <dbReference type="EC" id="2.7.7.102"/>
    </reaction>
</comment>
<accession>A0A058Z468</accession>
<dbReference type="GO" id="GO:0042276">
    <property type="term" value="P:error-prone translesion synthesis"/>
    <property type="evidence" value="ECO:0007669"/>
    <property type="project" value="InterPro"/>
</dbReference>
<organism evidence="6">
    <name type="scientific">Fonticula alba</name>
    <name type="common">Slime mold</name>
    <dbReference type="NCBI Taxonomy" id="691883"/>
    <lineage>
        <taxon>Eukaryota</taxon>
        <taxon>Rotosphaerida</taxon>
        <taxon>Fonticulaceae</taxon>
        <taxon>Fonticula</taxon>
    </lineage>
</organism>
<feature type="region of interest" description="Disordered" evidence="5">
    <location>
        <begin position="150"/>
        <end position="170"/>
    </location>
</feature>
<dbReference type="Proteomes" id="UP000030693">
    <property type="component" value="Unassembled WGS sequence"/>
</dbReference>
<dbReference type="GO" id="GO:0005634">
    <property type="term" value="C:nucleus"/>
    <property type="evidence" value="ECO:0007669"/>
    <property type="project" value="TreeGrafter"/>
</dbReference>
<name>A0A058Z468_FONAL</name>
<gene>
    <name evidence="6" type="ORF">H696_05239</name>
</gene>
<reference evidence="6" key="1">
    <citation type="submission" date="2013-04" db="EMBL/GenBank/DDBJ databases">
        <title>The Genome Sequence of Fonticula alba ATCC 38817.</title>
        <authorList>
            <consortium name="The Broad Institute Genomics Platform"/>
            <person name="Russ C."/>
            <person name="Cuomo C."/>
            <person name="Burger G."/>
            <person name="Gray M.W."/>
            <person name="Holland P.W.H."/>
            <person name="King N."/>
            <person name="Lang F.B.F."/>
            <person name="Roger A.J."/>
            <person name="Ruiz-Trillo I."/>
            <person name="Brown M."/>
            <person name="Walker B."/>
            <person name="Young S."/>
            <person name="Zeng Q."/>
            <person name="Gargeya S."/>
            <person name="Fitzgerald M."/>
            <person name="Haas B."/>
            <person name="Abouelleil A."/>
            <person name="Allen A.W."/>
            <person name="Alvarado L."/>
            <person name="Arachchi H.M."/>
            <person name="Berlin A.M."/>
            <person name="Chapman S.B."/>
            <person name="Gainer-Dewar J."/>
            <person name="Goldberg J."/>
            <person name="Griggs A."/>
            <person name="Gujja S."/>
            <person name="Hansen M."/>
            <person name="Howarth C."/>
            <person name="Imamovic A."/>
            <person name="Ireland A."/>
            <person name="Larimer J."/>
            <person name="McCowan C."/>
            <person name="Murphy C."/>
            <person name="Pearson M."/>
            <person name="Poon T.W."/>
            <person name="Priest M."/>
            <person name="Roberts A."/>
            <person name="Saif S."/>
            <person name="Shea T."/>
            <person name="Sisk P."/>
            <person name="Sykes S."/>
            <person name="Wortman J."/>
            <person name="Nusbaum C."/>
            <person name="Birren B."/>
        </authorList>
    </citation>
    <scope>NUCLEOTIDE SEQUENCE [LARGE SCALE GENOMIC DNA]</scope>
    <source>
        <strain evidence="6">ATCC 38817</strain>
    </source>
</reference>
<dbReference type="RefSeq" id="XP_009497376.1">
    <property type="nucleotide sequence ID" value="XM_009499101.1"/>
</dbReference>
<dbReference type="GO" id="GO:0006264">
    <property type="term" value="P:mitochondrial DNA replication"/>
    <property type="evidence" value="ECO:0007669"/>
    <property type="project" value="TreeGrafter"/>
</dbReference>
<dbReference type="PANTHER" id="PTHR31399:SF0">
    <property type="entry name" value="DNA-DIRECTED PRIMASE_POLYMERASE PROTEIN"/>
    <property type="match status" value="1"/>
</dbReference>
<dbReference type="GO" id="GO:0003887">
    <property type="term" value="F:DNA-directed DNA polymerase activity"/>
    <property type="evidence" value="ECO:0007669"/>
    <property type="project" value="UniProtKB-EC"/>
</dbReference>
<comment type="catalytic activity">
    <reaction evidence="4">
        <text>DNA(n) + a 2'-deoxyribonucleoside 5'-triphosphate = DNA(n+1) + diphosphate</text>
        <dbReference type="Rhea" id="RHEA:22508"/>
        <dbReference type="Rhea" id="RHEA-COMP:17339"/>
        <dbReference type="Rhea" id="RHEA-COMP:17340"/>
        <dbReference type="ChEBI" id="CHEBI:33019"/>
        <dbReference type="ChEBI" id="CHEBI:61560"/>
        <dbReference type="ChEBI" id="CHEBI:173112"/>
        <dbReference type="EC" id="2.7.7.7"/>
    </reaction>
    <physiologicalReaction direction="left-to-right" evidence="4">
        <dbReference type="Rhea" id="RHEA:22509"/>
    </physiologicalReaction>
</comment>
<dbReference type="STRING" id="691883.A0A058Z468"/>
<evidence type="ECO:0000256" key="5">
    <source>
        <dbReference type="SAM" id="MobiDB-lite"/>
    </source>
</evidence>
<evidence type="ECO:0000313" key="7">
    <source>
        <dbReference type="Proteomes" id="UP000030693"/>
    </source>
</evidence>
<dbReference type="OrthoDB" id="5988181at2759"/>
<feature type="region of interest" description="Disordered" evidence="5">
    <location>
        <begin position="1"/>
        <end position="43"/>
    </location>
</feature>
<evidence type="ECO:0000256" key="3">
    <source>
        <dbReference type="ARBA" id="ARBA00044768"/>
    </source>
</evidence>
<dbReference type="InterPro" id="IPR044917">
    <property type="entry name" value="PRIMPOL"/>
</dbReference>
<sequence>MTSGDTPGNRKATALSEGSFYGTHPSTVPGNPGPGGTGDPLQIGDPIRKAHHARLLSSVERSQRSWFMLQSFRLQEAVAFYEDHCSYHHHEAGTRHTILRQPVGSRPVRTPDDPAGGRPHAAGVRVEDHPAGAPCRSPLLLLMAEEPGFPAGADASPSRGKRGRMDDSPSRRSATKRVYYVACASAFWLGGLLARADLSRHFYEWIPSDGFCRLYFDIEFSQSKNPHIDGPAAVRRLKAYIVWMLNRLYGPVAHESMFVHLESRVRTCPDCASSLDRPPDPQVDLCPGCQVAREQNDKFSCHLLLDVPGTAWRDCSLAQGCGGFVRWLLAGLKDALDVYHAVEGLQDVSQPTDGEPPAGRGMAADMAADMATECGLPSTTPDPGGQHAYEVLRRQIARVGGASAGRGIPFSADLRDALLWAPLARDLTVRERDPLPGLGCDMTGHTFLIDMAVYRRNGIFRTYLSSKLQKPAVLLSAEAPAGARPDWHLFRRSLVSLVSVPTPEGGMAFRSGLALAQEARACAPSLGQAQPTCPRCQWRTVVPLPDGRKVDILKAPGEASLRDCGQLCLEHAAADHWPLTLPSGSLNTRPVIPTPESMAALSANVLLDVEFAGDEHADGASLSRQEALVRTFTVYLDPQRREFRDFFRINSMCLPGNRPPHGTGQGGETAAPEAFVEQLRELGFHHFIESLCARHARATGSAGDAGFRLRSIQVYPSRIGLFRINITPMPPCLQRGRCHQSNAVYYLADFTAGRVSQRCYDQDCIAEVQAGQGTGDAALRGWARGWRGSESIPDEVVPPSVELAYLPGDRALGENTHPTH</sequence>
<dbReference type="GO" id="GO:0003682">
    <property type="term" value="F:chromatin binding"/>
    <property type="evidence" value="ECO:0007669"/>
    <property type="project" value="TreeGrafter"/>
</dbReference>